<dbReference type="PANTHER" id="PTHR30183">
    <property type="entry name" value="MOLYBDENUM TRANSPORT SYSTEM PERMEASE PROTEIN MODB"/>
    <property type="match status" value="1"/>
</dbReference>
<evidence type="ECO:0000256" key="2">
    <source>
        <dbReference type="ARBA" id="ARBA00022448"/>
    </source>
</evidence>
<evidence type="ECO:0000256" key="1">
    <source>
        <dbReference type="ARBA" id="ARBA00004651"/>
    </source>
</evidence>
<dbReference type="InterPro" id="IPR035906">
    <property type="entry name" value="MetI-like_sf"/>
</dbReference>
<dbReference type="Pfam" id="PF00528">
    <property type="entry name" value="BPD_transp_1"/>
    <property type="match status" value="1"/>
</dbReference>
<feature type="transmembrane region" description="Helical" evidence="7">
    <location>
        <begin position="228"/>
        <end position="249"/>
    </location>
</feature>
<dbReference type="CDD" id="cd06261">
    <property type="entry name" value="TM_PBP2"/>
    <property type="match status" value="1"/>
</dbReference>
<sequence length="538" mass="56604">MAAPVLAGLAGTLFPALSNGAEGFRTLAAWPGLPRASALSLGSGLASTALSLFLCITLLAAFYGTGGFTPLRRLLAPLLSVPHAAAALGLAFLIAPSGWIARALSPWATGWTAPPDLLILNDAYGVSLTLGLVAKELPFLLLMALSSLNAAQTDRAMTTASTLGYGRVSGFVLTVLPGLYRQLRLPVYAVLAYAMTSVDMAMILGPTLPPTLSQQVVIWRMVPDLTQQTTAAAGAIWQLTLVLFALFLWRICEGLARHAVTLWATAGLRAPGLDAPARVLARLAASTIGLALCLGLASLALWSIAGDWRFPDALPRSFTLNAWHIALPDLLPATGLTLAIALAATLPALALTLGCLEAETRHGLSATPRAMTLLYLPLVIPQIAFLPGLQTFALMVGAEGTWPAVAATHLVFVLPYVFLSLSQPYRSLDPRLTTVGRALGKTEARIFWTLRLPLLLAPVLTALAIGMAISVGQYLPTLLVGGGRVTTLTTDAVALSSGGNRRVIGSFALLQMLLPALFFGLALALPRLIWRNRRGMLA</sequence>
<feature type="transmembrane region" description="Helical" evidence="7">
    <location>
        <begin position="44"/>
        <end position="63"/>
    </location>
</feature>
<reference evidence="9 10" key="1">
    <citation type="submission" date="2018-04" db="EMBL/GenBank/DDBJ databases">
        <title>Genome sequencing of Gemmobacter.</title>
        <authorList>
            <person name="Yi H."/>
            <person name="Baek M.-G."/>
        </authorList>
    </citation>
    <scope>NUCLEOTIDE SEQUENCE [LARGE SCALE GENOMIC DNA]</scope>
    <source>
        <strain evidence="9 10">HYN0069</strain>
    </source>
</reference>
<feature type="transmembrane region" description="Helical" evidence="7">
    <location>
        <begin position="84"/>
        <end position="104"/>
    </location>
</feature>
<dbReference type="GO" id="GO:0055085">
    <property type="term" value="P:transmembrane transport"/>
    <property type="evidence" value="ECO:0007669"/>
    <property type="project" value="InterPro"/>
</dbReference>
<comment type="similarity">
    <text evidence="7">Belongs to the binding-protein-dependent transport system permease family.</text>
</comment>
<evidence type="ECO:0000313" key="10">
    <source>
        <dbReference type="Proteomes" id="UP000244496"/>
    </source>
</evidence>
<organism evidence="9 10">
    <name type="scientific">Paragemmobacter aquarius</name>
    <dbReference type="NCBI Taxonomy" id="2169400"/>
    <lineage>
        <taxon>Bacteria</taxon>
        <taxon>Pseudomonadati</taxon>
        <taxon>Pseudomonadota</taxon>
        <taxon>Alphaproteobacteria</taxon>
        <taxon>Rhodobacterales</taxon>
        <taxon>Paracoccaceae</taxon>
        <taxon>Paragemmobacter</taxon>
    </lineage>
</organism>
<evidence type="ECO:0000313" key="9">
    <source>
        <dbReference type="EMBL" id="AWB50338.1"/>
    </source>
</evidence>
<feature type="transmembrane region" description="Helical" evidence="7">
    <location>
        <begin position="402"/>
        <end position="421"/>
    </location>
</feature>
<dbReference type="Gene3D" id="1.10.3720.10">
    <property type="entry name" value="MetI-like"/>
    <property type="match status" value="2"/>
</dbReference>
<dbReference type="AlphaFoldDB" id="A0A2S0UR94"/>
<dbReference type="GO" id="GO:0005886">
    <property type="term" value="C:plasma membrane"/>
    <property type="evidence" value="ECO:0007669"/>
    <property type="project" value="UniProtKB-SubCell"/>
</dbReference>
<protein>
    <submittedName>
        <fullName evidence="9">ABC transporter permease</fullName>
    </submittedName>
</protein>
<keyword evidence="5 7" id="KW-1133">Transmembrane helix</keyword>
<keyword evidence="4 7" id="KW-0812">Transmembrane</keyword>
<feature type="transmembrane region" description="Helical" evidence="7">
    <location>
        <begin position="124"/>
        <end position="145"/>
    </location>
</feature>
<evidence type="ECO:0000256" key="3">
    <source>
        <dbReference type="ARBA" id="ARBA00022475"/>
    </source>
</evidence>
<keyword evidence="10" id="KW-1185">Reference proteome</keyword>
<dbReference type="SUPFAM" id="SSF161098">
    <property type="entry name" value="MetI-like"/>
    <property type="match status" value="2"/>
</dbReference>
<dbReference type="OrthoDB" id="7852521at2"/>
<gene>
    <name evidence="9" type="ORF">HYN69_10210</name>
</gene>
<feature type="transmembrane region" description="Helical" evidence="7">
    <location>
        <begin position="279"/>
        <end position="305"/>
    </location>
</feature>
<keyword evidence="6 7" id="KW-0472">Membrane</keyword>
<keyword evidence="3" id="KW-1003">Cell membrane</keyword>
<evidence type="ECO:0000256" key="5">
    <source>
        <dbReference type="ARBA" id="ARBA00022989"/>
    </source>
</evidence>
<dbReference type="InterPro" id="IPR000515">
    <property type="entry name" value="MetI-like"/>
</dbReference>
<evidence type="ECO:0000256" key="4">
    <source>
        <dbReference type="ARBA" id="ARBA00022692"/>
    </source>
</evidence>
<feature type="transmembrane region" description="Helical" evidence="7">
    <location>
        <begin position="187"/>
        <end position="208"/>
    </location>
</feature>
<keyword evidence="2 7" id="KW-0813">Transport</keyword>
<accession>A0A2S0UR94</accession>
<dbReference type="Proteomes" id="UP000244496">
    <property type="component" value="Chromosome"/>
</dbReference>
<dbReference type="PANTHER" id="PTHR30183:SF6">
    <property type="entry name" value="INNER MEMBRANE ABC TRANSPORTER PERMEASE PROTEIN YNJC"/>
    <property type="match status" value="1"/>
</dbReference>
<feature type="domain" description="ABC transmembrane type-1" evidence="8">
    <location>
        <begin position="334"/>
        <end position="522"/>
    </location>
</feature>
<feature type="transmembrane region" description="Helical" evidence="7">
    <location>
        <begin position="330"/>
        <end position="353"/>
    </location>
</feature>
<evidence type="ECO:0000259" key="8">
    <source>
        <dbReference type="PROSITE" id="PS50928"/>
    </source>
</evidence>
<feature type="transmembrane region" description="Helical" evidence="7">
    <location>
        <begin position="373"/>
        <end position="396"/>
    </location>
</feature>
<dbReference type="PROSITE" id="PS50928">
    <property type="entry name" value="ABC_TM1"/>
    <property type="match status" value="1"/>
</dbReference>
<comment type="subcellular location">
    <subcellularLocation>
        <location evidence="1 7">Cell membrane</location>
        <topology evidence="1 7">Multi-pass membrane protein</topology>
    </subcellularLocation>
</comment>
<evidence type="ECO:0000256" key="7">
    <source>
        <dbReference type="RuleBase" id="RU363032"/>
    </source>
</evidence>
<dbReference type="RefSeq" id="WP_108437148.1">
    <property type="nucleotide sequence ID" value="NZ_CP028918.1"/>
</dbReference>
<dbReference type="KEGG" id="geh:HYN69_10210"/>
<name>A0A2S0UR94_9RHOB</name>
<feature type="transmembrane region" description="Helical" evidence="7">
    <location>
        <begin position="454"/>
        <end position="475"/>
    </location>
</feature>
<dbReference type="EMBL" id="CP028918">
    <property type="protein sequence ID" value="AWB50338.1"/>
    <property type="molecule type" value="Genomic_DNA"/>
</dbReference>
<evidence type="ECO:0000256" key="6">
    <source>
        <dbReference type="ARBA" id="ARBA00023136"/>
    </source>
</evidence>
<feature type="transmembrane region" description="Helical" evidence="7">
    <location>
        <begin position="503"/>
        <end position="525"/>
    </location>
</feature>
<proteinExistence type="inferred from homology"/>